<accession>A0A4C1V305</accession>
<reference evidence="2 3" key="1">
    <citation type="journal article" date="2019" name="Commun. Biol.">
        <title>The bagworm genome reveals a unique fibroin gene that provides high tensile strength.</title>
        <authorList>
            <person name="Kono N."/>
            <person name="Nakamura H."/>
            <person name="Ohtoshi R."/>
            <person name="Tomita M."/>
            <person name="Numata K."/>
            <person name="Arakawa K."/>
        </authorList>
    </citation>
    <scope>NUCLEOTIDE SEQUENCE [LARGE SCALE GENOMIC DNA]</scope>
</reference>
<dbReference type="AlphaFoldDB" id="A0A4C1V305"/>
<dbReference type="EMBL" id="BGZK01000267">
    <property type="protein sequence ID" value="GBP32920.1"/>
    <property type="molecule type" value="Genomic_DNA"/>
</dbReference>
<feature type="chain" id="PRO_5020040259" evidence="1">
    <location>
        <begin position="16"/>
        <end position="250"/>
    </location>
</feature>
<evidence type="ECO:0000313" key="3">
    <source>
        <dbReference type="Proteomes" id="UP000299102"/>
    </source>
</evidence>
<feature type="signal peptide" evidence="1">
    <location>
        <begin position="1"/>
        <end position="15"/>
    </location>
</feature>
<gene>
    <name evidence="2" type="ORF">EVAR_20097_1</name>
</gene>
<keyword evidence="3" id="KW-1185">Reference proteome</keyword>
<organism evidence="2 3">
    <name type="scientific">Eumeta variegata</name>
    <name type="common">Bagworm moth</name>
    <name type="synonym">Eumeta japonica</name>
    <dbReference type="NCBI Taxonomy" id="151549"/>
    <lineage>
        <taxon>Eukaryota</taxon>
        <taxon>Metazoa</taxon>
        <taxon>Ecdysozoa</taxon>
        <taxon>Arthropoda</taxon>
        <taxon>Hexapoda</taxon>
        <taxon>Insecta</taxon>
        <taxon>Pterygota</taxon>
        <taxon>Neoptera</taxon>
        <taxon>Endopterygota</taxon>
        <taxon>Lepidoptera</taxon>
        <taxon>Glossata</taxon>
        <taxon>Ditrysia</taxon>
        <taxon>Tineoidea</taxon>
        <taxon>Psychidae</taxon>
        <taxon>Oiketicinae</taxon>
        <taxon>Eumeta</taxon>
    </lineage>
</organism>
<protein>
    <submittedName>
        <fullName evidence="2">Uncharacterized protein</fullName>
    </submittedName>
</protein>
<comment type="caution">
    <text evidence="2">The sequence shown here is derived from an EMBL/GenBank/DDBJ whole genome shotgun (WGS) entry which is preliminary data.</text>
</comment>
<proteinExistence type="predicted"/>
<evidence type="ECO:0000256" key="1">
    <source>
        <dbReference type="SAM" id="SignalP"/>
    </source>
</evidence>
<dbReference type="Proteomes" id="UP000299102">
    <property type="component" value="Unassembled WGS sequence"/>
</dbReference>
<sequence>MSHWRGDAPFLNFAITARPLCLSLLGSYGTQYETILLYEDALIEFHTHFPTLSALTLNLFVCDLSIFLNQIFHCLNVSLFNRRQEAATSLFVRRRYSTALKFVEQVGGGRLKEAFVFERHPKHNVTEIPNPGGRGLRGAARGAGAYGHDSKSYYRVMRDKFIHEFVSPTRISAKNVRSTAKPACFIWTLLFWALFSFGPEVASCAVLGPLFDRNLVRVTFGLRARRRGPLSDSRFSAAAHPPASSVPPNN</sequence>
<keyword evidence="1" id="KW-0732">Signal</keyword>
<name>A0A4C1V305_EUMVA</name>
<evidence type="ECO:0000313" key="2">
    <source>
        <dbReference type="EMBL" id="GBP32920.1"/>
    </source>
</evidence>